<evidence type="ECO:0000313" key="2">
    <source>
        <dbReference type="Proteomes" id="UP000177451"/>
    </source>
</evidence>
<sequence>MRWGDEGKKVERIMDLRSWLEKWTEENPGPGTLMCRLRVQRKFLASAWKISQKSLPRKTSKLNFSPTVP</sequence>
<organism evidence="1 2">
    <name type="scientific">Candidatus Giovannonibacteria bacterium RIFCSPHIGHO2_02_42_15</name>
    <dbReference type="NCBI Taxonomy" id="1798329"/>
    <lineage>
        <taxon>Bacteria</taxon>
        <taxon>Candidatus Giovannoniibacteriota</taxon>
    </lineage>
</organism>
<dbReference type="EMBL" id="MFHH01000056">
    <property type="protein sequence ID" value="OGF63720.1"/>
    <property type="molecule type" value="Genomic_DNA"/>
</dbReference>
<gene>
    <name evidence="1" type="ORF">A2Z53_00485</name>
</gene>
<evidence type="ECO:0000313" key="1">
    <source>
        <dbReference type="EMBL" id="OGF63720.1"/>
    </source>
</evidence>
<accession>A0A1F5VK55</accession>
<reference evidence="1 2" key="1">
    <citation type="journal article" date="2016" name="Nat. Commun.">
        <title>Thousands of microbial genomes shed light on interconnected biogeochemical processes in an aquifer system.</title>
        <authorList>
            <person name="Anantharaman K."/>
            <person name="Brown C.T."/>
            <person name="Hug L.A."/>
            <person name="Sharon I."/>
            <person name="Castelle C.J."/>
            <person name="Probst A.J."/>
            <person name="Thomas B.C."/>
            <person name="Singh A."/>
            <person name="Wilkins M.J."/>
            <person name="Karaoz U."/>
            <person name="Brodie E.L."/>
            <person name="Williams K.H."/>
            <person name="Hubbard S.S."/>
            <person name="Banfield J.F."/>
        </authorList>
    </citation>
    <scope>NUCLEOTIDE SEQUENCE [LARGE SCALE GENOMIC DNA]</scope>
</reference>
<dbReference type="AlphaFoldDB" id="A0A1F5VK55"/>
<name>A0A1F5VK55_9BACT</name>
<protein>
    <submittedName>
        <fullName evidence="1">Uncharacterized protein</fullName>
    </submittedName>
</protein>
<proteinExistence type="predicted"/>
<comment type="caution">
    <text evidence="1">The sequence shown here is derived from an EMBL/GenBank/DDBJ whole genome shotgun (WGS) entry which is preliminary data.</text>
</comment>
<dbReference type="Proteomes" id="UP000177451">
    <property type="component" value="Unassembled WGS sequence"/>
</dbReference>